<proteinExistence type="predicted"/>
<evidence type="ECO:0000256" key="1">
    <source>
        <dbReference type="SAM" id="MobiDB-lite"/>
    </source>
</evidence>
<sequence length="191" mass="20391">MLAQMRVEALKRGKDWLCRKMEETGPEGGVPQLLDQNATSWGETRDPESEVDHTHKPNKQQRSVGKSGKKVVKRPKGLDRSTASPPGLEAPENSSSGNPTEGEHISAIIKECLKSNAPLLLKSSGAGTRLDGAGKGKSQESPSKGEGPWVHARGSERATSGDPTPAWGIASKEIEPVRSVGHPQRPTPDPL</sequence>
<keyword evidence="3" id="KW-1185">Reference proteome</keyword>
<dbReference type="AlphaFoldDB" id="A0AAV7N0M1"/>
<evidence type="ECO:0000313" key="3">
    <source>
        <dbReference type="Proteomes" id="UP001066276"/>
    </source>
</evidence>
<comment type="caution">
    <text evidence="2">The sequence shown here is derived from an EMBL/GenBank/DDBJ whole genome shotgun (WGS) entry which is preliminary data.</text>
</comment>
<feature type="compositionally biased region" description="Basic and acidic residues" evidence="1">
    <location>
        <begin position="43"/>
        <end position="55"/>
    </location>
</feature>
<accession>A0AAV7N0M1</accession>
<dbReference type="EMBL" id="JANPWB010000013">
    <property type="protein sequence ID" value="KAJ1108490.1"/>
    <property type="molecule type" value="Genomic_DNA"/>
</dbReference>
<feature type="region of interest" description="Disordered" evidence="1">
    <location>
        <begin position="122"/>
        <end position="191"/>
    </location>
</feature>
<protein>
    <submittedName>
        <fullName evidence="2">Uncharacterized protein</fullName>
    </submittedName>
</protein>
<name>A0AAV7N0M1_PLEWA</name>
<organism evidence="2 3">
    <name type="scientific">Pleurodeles waltl</name>
    <name type="common">Iberian ribbed newt</name>
    <dbReference type="NCBI Taxonomy" id="8319"/>
    <lineage>
        <taxon>Eukaryota</taxon>
        <taxon>Metazoa</taxon>
        <taxon>Chordata</taxon>
        <taxon>Craniata</taxon>
        <taxon>Vertebrata</taxon>
        <taxon>Euteleostomi</taxon>
        <taxon>Amphibia</taxon>
        <taxon>Batrachia</taxon>
        <taxon>Caudata</taxon>
        <taxon>Salamandroidea</taxon>
        <taxon>Salamandridae</taxon>
        <taxon>Pleurodelinae</taxon>
        <taxon>Pleurodeles</taxon>
    </lineage>
</organism>
<gene>
    <name evidence="2" type="ORF">NDU88_005866</name>
</gene>
<feature type="region of interest" description="Disordered" evidence="1">
    <location>
        <begin position="21"/>
        <end position="107"/>
    </location>
</feature>
<dbReference type="Proteomes" id="UP001066276">
    <property type="component" value="Chromosome 9"/>
</dbReference>
<reference evidence="2" key="1">
    <citation type="journal article" date="2022" name="bioRxiv">
        <title>Sequencing and chromosome-scale assembly of the giantPleurodeles waltlgenome.</title>
        <authorList>
            <person name="Brown T."/>
            <person name="Elewa A."/>
            <person name="Iarovenko S."/>
            <person name="Subramanian E."/>
            <person name="Araus A.J."/>
            <person name="Petzold A."/>
            <person name="Susuki M."/>
            <person name="Suzuki K.-i.T."/>
            <person name="Hayashi T."/>
            <person name="Toyoda A."/>
            <person name="Oliveira C."/>
            <person name="Osipova E."/>
            <person name="Leigh N.D."/>
            <person name="Simon A."/>
            <person name="Yun M.H."/>
        </authorList>
    </citation>
    <scope>NUCLEOTIDE SEQUENCE</scope>
    <source>
        <strain evidence="2">20211129_DDA</strain>
        <tissue evidence="2">Liver</tissue>
    </source>
</reference>
<evidence type="ECO:0000313" key="2">
    <source>
        <dbReference type="EMBL" id="KAJ1108490.1"/>
    </source>
</evidence>